<evidence type="ECO:0000256" key="5">
    <source>
        <dbReference type="ARBA" id="ARBA00023125"/>
    </source>
</evidence>
<evidence type="ECO:0000256" key="6">
    <source>
        <dbReference type="ARBA" id="ARBA00023163"/>
    </source>
</evidence>
<protein>
    <recommendedName>
        <fullName evidence="9">Dof zinc finger protein</fullName>
    </recommendedName>
</protein>
<keyword evidence="3 9" id="KW-0862">Zinc</keyword>
<accession>A0A7N0TK29</accession>
<feature type="domain" description="Dof-type" evidence="10">
    <location>
        <begin position="31"/>
        <end position="85"/>
    </location>
</feature>
<comment type="function">
    <text evidence="9">Transcription factor that binds specifically to a 5'-AA[AG]G-3' consensus core sequence.</text>
</comment>
<dbReference type="InterPro" id="IPR045174">
    <property type="entry name" value="Dof"/>
</dbReference>
<dbReference type="GO" id="GO:0003677">
    <property type="term" value="F:DNA binding"/>
    <property type="evidence" value="ECO:0007669"/>
    <property type="project" value="UniProtKB-UniRule"/>
</dbReference>
<evidence type="ECO:0000313" key="12">
    <source>
        <dbReference type="Proteomes" id="UP000594263"/>
    </source>
</evidence>
<keyword evidence="12" id="KW-1185">Reference proteome</keyword>
<sequence>MDAMNNDNLNQNNFVAGQVDDQVVLGARLAERCPRCNSRNTKFCYYNNYSLNQPRHYCKTCRRYWTQGGVTRNVPVGGANNRRNRRAMVVGAASDPLNVLGPRIPRRRGRGASAAAAAIAAITGRSMAVAGRSVAVQAGGRGRGRIISSMGTHFRQLGTNLPSLGNNYHNPLDARFSAFRRTIASLCPLPLLATSASAAMNASNLSLLQEFAVNHNFMNHHVSLGFGSFPQMPLMHPLPGVGAWQQESLLMSSTRNGHMFLWGYDGASGRGSSDGGWSRGGAPVLNDTDFMNTHWIDDLPDPSPLPPPRSA</sequence>
<dbReference type="GO" id="GO:0008270">
    <property type="term" value="F:zinc ion binding"/>
    <property type="evidence" value="ECO:0007669"/>
    <property type="project" value="UniProtKB-KW"/>
</dbReference>
<keyword evidence="2 8" id="KW-0863">Zinc-finger</keyword>
<keyword evidence="5 8" id="KW-0238">DNA-binding</keyword>
<keyword evidence="7 8" id="KW-0539">Nucleus</keyword>
<dbReference type="PROSITE" id="PS50884">
    <property type="entry name" value="ZF_DOF_2"/>
    <property type="match status" value="1"/>
</dbReference>
<name>A0A7N0TK29_KALFE</name>
<comment type="subcellular location">
    <subcellularLocation>
        <location evidence="8 9">Nucleus</location>
    </subcellularLocation>
</comment>
<keyword evidence="1 9" id="KW-0479">Metal-binding</keyword>
<proteinExistence type="predicted"/>
<evidence type="ECO:0000256" key="9">
    <source>
        <dbReference type="RuleBase" id="RU369094"/>
    </source>
</evidence>
<reference evidence="11" key="1">
    <citation type="submission" date="2021-01" db="UniProtKB">
        <authorList>
            <consortium name="EnsemblPlants"/>
        </authorList>
    </citation>
    <scope>IDENTIFICATION</scope>
</reference>
<evidence type="ECO:0000256" key="7">
    <source>
        <dbReference type="ARBA" id="ARBA00023242"/>
    </source>
</evidence>
<evidence type="ECO:0000259" key="10">
    <source>
        <dbReference type="PROSITE" id="PS50884"/>
    </source>
</evidence>
<dbReference type="Pfam" id="PF02701">
    <property type="entry name" value="Zn_ribbon_Dof"/>
    <property type="match status" value="1"/>
</dbReference>
<dbReference type="EnsemblPlants" id="Kaladp0039s0209.1.v1.1">
    <property type="protein sequence ID" value="Kaladp0039s0209.1.v1.1.CDS.1"/>
    <property type="gene ID" value="Kaladp0039s0209.v1.1"/>
</dbReference>
<keyword evidence="6 9" id="KW-0804">Transcription</keyword>
<dbReference type="Gramene" id="Kaladp0039s0209.1.v1.1">
    <property type="protein sequence ID" value="Kaladp0039s0209.1.v1.1.CDS.1"/>
    <property type="gene ID" value="Kaladp0039s0209.v1.1"/>
</dbReference>
<dbReference type="PROSITE" id="PS01361">
    <property type="entry name" value="ZF_DOF_1"/>
    <property type="match status" value="1"/>
</dbReference>
<dbReference type="AlphaFoldDB" id="A0A7N0TK29"/>
<evidence type="ECO:0000256" key="1">
    <source>
        <dbReference type="ARBA" id="ARBA00022723"/>
    </source>
</evidence>
<evidence type="ECO:0000256" key="4">
    <source>
        <dbReference type="ARBA" id="ARBA00023015"/>
    </source>
</evidence>
<evidence type="ECO:0000313" key="11">
    <source>
        <dbReference type="EnsemblPlants" id="Kaladp0039s0209.1.v1.1.CDS.1"/>
    </source>
</evidence>
<organism evidence="11 12">
    <name type="scientific">Kalanchoe fedtschenkoi</name>
    <name type="common">Lavender scallops</name>
    <name type="synonym">South American air plant</name>
    <dbReference type="NCBI Taxonomy" id="63787"/>
    <lineage>
        <taxon>Eukaryota</taxon>
        <taxon>Viridiplantae</taxon>
        <taxon>Streptophyta</taxon>
        <taxon>Embryophyta</taxon>
        <taxon>Tracheophyta</taxon>
        <taxon>Spermatophyta</taxon>
        <taxon>Magnoliopsida</taxon>
        <taxon>eudicotyledons</taxon>
        <taxon>Gunneridae</taxon>
        <taxon>Pentapetalae</taxon>
        <taxon>Saxifragales</taxon>
        <taxon>Crassulaceae</taxon>
        <taxon>Kalanchoe</taxon>
    </lineage>
</organism>
<dbReference type="GO" id="GO:0003700">
    <property type="term" value="F:DNA-binding transcription factor activity"/>
    <property type="evidence" value="ECO:0007669"/>
    <property type="project" value="UniProtKB-UniRule"/>
</dbReference>
<dbReference type="GO" id="GO:0005634">
    <property type="term" value="C:nucleus"/>
    <property type="evidence" value="ECO:0007669"/>
    <property type="project" value="UniProtKB-SubCell"/>
</dbReference>
<dbReference type="PANTHER" id="PTHR31992">
    <property type="entry name" value="DOF ZINC FINGER PROTEIN DOF1.4-RELATED"/>
    <property type="match status" value="1"/>
</dbReference>
<keyword evidence="4 9" id="KW-0805">Transcription regulation</keyword>
<evidence type="ECO:0000256" key="2">
    <source>
        <dbReference type="ARBA" id="ARBA00022771"/>
    </source>
</evidence>
<dbReference type="Proteomes" id="UP000594263">
    <property type="component" value="Unplaced"/>
</dbReference>
<evidence type="ECO:0000256" key="8">
    <source>
        <dbReference type="PROSITE-ProRule" id="PRU00071"/>
    </source>
</evidence>
<dbReference type="InterPro" id="IPR003851">
    <property type="entry name" value="Znf_Dof"/>
</dbReference>
<evidence type="ECO:0000256" key="3">
    <source>
        <dbReference type="ARBA" id="ARBA00022833"/>
    </source>
</evidence>